<feature type="transmembrane region" description="Helical" evidence="17">
    <location>
        <begin position="1107"/>
        <end position="1128"/>
    </location>
</feature>
<dbReference type="PANTHER" id="PTHR24092:SF153">
    <property type="entry name" value="PHOSPHOLIPID-TRANSPORTING ATPASE"/>
    <property type="match status" value="1"/>
</dbReference>
<feature type="binding site" evidence="16">
    <location>
        <position position="540"/>
    </location>
    <ligand>
        <name>Mg(2+)</name>
        <dbReference type="ChEBI" id="CHEBI:18420"/>
    </ligand>
</feature>
<dbReference type="SFLD" id="SFLDS00003">
    <property type="entry name" value="Haloacid_Dehalogenase"/>
    <property type="match status" value="1"/>
</dbReference>
<evidence type="ECO:0000256" key="11">
    <source>
        <dbReference type="ARBA" id="ARBA00023136"/>
    </source>
</evidence>
<feature type="binding site" evidence="15">
    <location>
        <position position="883"/>
    </location>
    <ligand>
        <name>ATP</name>
        <dbReference type="ChEBI" id="CHEBI:30616"/>
    </ligand>
</feature>
<comment type="similarity">
    <text evidence="2 17">Belongs to the cation transport ATPase (P-type) (TC 3.A.3) family. Type IV subfamily.</text>
</comment>
<name>S8E1A2_FOMSC</name>
<feature type="binding site" evidence="15">
    <location>
        <position position="801"/>
    </location>
    <ligand>
        <name>ATP</name>
        <dbReference type="ChEBI" id="CHEBI:30616"/>
    </ligand>
</feature>
<comment type="catalytic activity">
    <reaction evidence="12 17">
        <text>ATP + H2O + phospholipidSide 1 = ADP + phosphate + phospholipidSide 2.</text>
        <dbReference type="EC" id="7.6.2.1"/>
    </reaction>
</comment>
<proteinExistence type="inferred from homology"/>
<organism evidence="21 22">
    <name type="scientific">Fomitopsis schrenkii</name>
    <name type="common">Brown rot fungus</name>
    <dbReference type="NCBI Taxonomy" id="2126942"/>
    <lineage>
        <taxon>Eukaryota</taxon>
        <taxon>Fungi</taxon>
        <taxon>Dikarya</taxon>
        <taxon>Basidiomycota</taxon>
        <taxon>Agaricomycotina</taxon>
        <taxon>Agaricomycetes</taxon>
        <taxon>Polyporales</taxon>
        <taxon>Fomitopsis</taxon>
    </lineage>
</organism>
<evidence type="ECO:0000256" key="7">
    <source>
        <dbReference type="ARBA" id="ARBA00022840"/>
    </source>
</evidence>
<feature type="binding site" evidence="15">
    <location>
        <position position="1044"/>
    </location>
    <ligand>
        <name>ATP</name>
        <dbReference type="ChEBI" id="CHEBI:30616"/>
    </ligand>
</feature>
<dbReference type="FunFam" id="3.40.50.1000:FF:000001">
    <property type="entry name" value="Phospholipid-transporting ATPase IC"/>
    <property type="match status" value="1"/>
</dbReference>
<feature type="binding site" evidence="15">
    <location>
        <position position="1021"/>
    </location>
    <ligand>
        <name>ATP</name>
        <dbReference type="ChEBI" id="CHEBI:30616"/>
    </ligand>
</feature>
<comment type="cofactor">
    <cofactor evidence="16">
        <name>Mg(2+)</name>
        <dbReference type="ChEBI" id="CHEBI:18420"/>
    </cofactor>
</comment>
<dbReference type="STRING" id="743788.S8E1A2"/>
<keyword evidence="10 17" id="KW-1133">Transmembrane helix</keyword>
<dbReference type="eggNOG" id="KOG0206">
    <property type="taxonomic scope" value="Eukaryota"/>
</dbReference>
<dbReference type="PANTHER" id="PTHR24092">
    <property type="entry name" value="PROBABLE PHOSPHOLIPID-TRANSPORTING ATPASE"/>
    <property type="match status" value="1"/>
</dbReference>
<evidence type="ECO:0000256" key="16">
    <source>
        <dbReference type="PIRSR" id="PIRSR606539-3"/>
    </source>
</evidence>
<dbReference type="GO" id="GO:0005886">
    <property type="term" value="C:plasma membrane"/>
    <property type="evidence" value="ECO:0007669"/>
    <property type="project" value="TreeGrafter"/>
</dbReference>
<gene>
    <name evidence="21" type="ORF">FOMPIDRAFT_1024383</name>
</gene>
<evidence type="ECO:0000259" key="20">
    <source>
        <dbReference type="Pfam" id="PF16212"/>
    </source>
</evidence>
<dbReference type="InterPro" id="IPR044492">
    <property type="entry name" value="P_typ_ATPase_HD_dom"/>
</dbReference>
<dbReference type="InterPro" id="IPR023299">
    <property type="entry name" value="ATPase_P-typ_cyto_dom_N"/>
</dbReference>
<comment type="catalytic activity">
    <reaction evidence="13">
        <text>a 1,2-diacyl-sn-glycero-3-phosphoethanolamine(out) + ATP + H2O = a 1,2-diacyl-sn-glycero-3-phosphoethanolamine(in) + ADP + phosphate + H(+)</text>
        <dbReference type="Rhea" id="RHEA:66132"/>
        <dbReference type="ChEBI" id="CHEBI:15377"/>
        <dbReference type="ChEBI" id="CHEBI:15378"/>
        <dbReference type="ChEBI" id="CHEBI:30616"/>
        <dbReference type="ChEBI" id="CHEBI:43474"/>
        <dbReference type="ChEBI" id="CHEBI:64612"/>
        <dbReference type="ChEBI" id="CHEBI:456216"/>
    </reaction>
    <physiologicalReaction direction="left-to-right" evidence="13">
        <dbReference type="Rhea" id="RHEA:66133"/>
    </physiologicalReaction>
</comment>
<evidence type="ECO:0000256" key="9">
    <source>
        <dbReference type="ARBA" id="ARBA00022967"/>
    </source>
</evidence>
<feature type="region of interest" description="Disordered" evidence="18">
    <location>
        <begin position="1401"/>
        <end position="1457"/>
    </location>
</feature>
<keyword evidence="3" id="KW-0597">Phosphoprotein</keyword>
<dbReference type="GO" id="GO:0016887">
    <property type="term" value="F:ATP hydrolysis activity"/>
    <property type="evidence" value="ECO:0007669"/>
    <property type="project" value="InterPro"/>
</dbReference>
<evidence type="ECO:0000256" key="2">
    <source>
        <dbReference type="ARBA" id="ARBA00008109"/>
    </source>
</evidence>
<dbReference type="SFLD" id="SFLDG00002">
    <property type="entry name" value="C1.7:_P-type_atpase_like"/>
    <property type="match status" value="1"/>
</dbReference>
<feature type="active site" description="4-aspartylphosphate intermediate" evidence="14">
    <location>
        <position position="540"/>
    </location>
</feature>
<dbReference type="PROSITE" id="PS00154">
    <property type="entry name" value="ATPASE_E1_E2"/>
    <property type="match status" value="1"/>
</dbReference>
<feature type="binding site" evidence="15">
    <location>
        <position position="1045"/>
    </location>
    <ligand>
        <name>ATP</name>
        <dbReference type="ChEBI" id="CHEBI:30616"/>
    </ligand>
</feature>
<dbReference type="InterPro" id="IPR032631">
    <property type="entry name" value="P-type_ATPase_N"/>
</dbReference>
<dbReference type="Pfam" id="PF16209">
    <property type="entry name" value="PhoLip_ATPase_N"/>
    <property type="match status" value="1"/>
</dbReference>
<evidence type="ECO:0000256" key="14">
    <source>
        <dbReference type="PIRSR" id="PIRSR606539-1"/>
    </source>
</evidence>
<evidence type="ECO:0000256" key="4">
    <source>
        <dbReference type="ARBA" id="ARBA00022692"/>
    </source>
</evidence>
<dbReference type="SUPFAM" id="SSF81653">
    <property type="entry name" value="Calcium ATPase, transduction domain A"/>
    <property type="match status" value="1"/>
</dbReference>
<feature type="binding site" evidence="15">
    <location>
        <position position="767"/>
    </location>
    <ligand>
        <name>ATP</name>
        <dbReference type="ChEBI" id="CHEBI:30616"/>
    </ligand>
</feature>
<dbReference type="InParanoid" id="S8E1A2"/>
<dbReference type="GO" id="GO:0045332">
    <property type="term" value="P:phospholipid translocation"/>
    <property type="evidence" value="ECO:0007669"/>
    <property type="project" value="TreeGrafter"/>
</dbReference>
<dbReference type="PRINTS" id="PR00119">
    <property type="entry name" value="CATATPASE"/>
</dbReference>
<dbReference type="EC" id="7.6.2.1" evidence="17"/>
<dbReference type="InterPro" id="IPR023298">
    <property type="entry name" value="ATPase_P-typ_TM_dom_sf"/>
</dbReference>
<dbReference type="InterPro" id="IPR032630">
    <property type="entry name" value="P_typ_ATPase_c"/>
</dbReference>
<dbReference type="InterPro" id="IPR023214">
    <property type="entry name" value="HAD_sf"/>
</dbReference>
<evidence type="ECO:0000256" key="3">
    <source>
        <dbReference type="ARBA" id="ARBA00022553"/>
    </source>
</evidence>
<feature type="compositionally biased region" description="Basic and acidic residues" evidence="18">
    <location>
        <begin position="209"/>
        <end position="218"/>
    </location>
</feature>
<feature type="transmembrane region" description="Helical" evidence="17">
    <location>
        <begin position="1289"/>
        <end position="1309"/>
    </location>
</feature>
<sequence>MSPSTSRLAAWYDKASSFNLESLFVKKREPGPPRSIFIHQNLPEDYFDKKGRVQKDHVLATNQYITAKYSIITFLPRNLLEQFRRVANCFFLAIAILQFFPIFPTISPGLAILPLLIVLAITALKDGYEDFKRHQADHAVNRSLTRVLRGGGFENPNPMQAKTKTFIPAIVPMIMTYRQKRKDVKTADVEALELESGAPPEGMTQNMPERPDGDHEPTMEDEEGVEYDDEEMEPGLHRPVSRMSRRMSMHSHHSHFGHHQGKDRAHWKQTAWEDIKVGDFVKIVDNESFPADILICATSEEENVCFVETKNLDGETNLKSRTASPALTHLRTAGACADPHKQFRIDCDRPEVNLYKMNAAVIPEKGQKSSVDIQQVLLRGSVLRNTRWVIGVVLFTGYDTKIVMNSGGAPSKRSKVERQMNPQVFINLLILAVMAVVCAIVDAVLEQRYYPRGAPWLYADDKSDNNPHANGAITWAFALITFQNIIPISLYISIEAVRTIQALFIYFDHEMYYKPTDTPTLARTWNLSDDLGQIEYIFSDKTGTLTQNKMAFRQCSVGGRAYRGEPSRLSRTDKSSVTKVGIPGEEDERHSSGSQSPEILDGKKSPTSSTEDIPNVLAADTVGLAEGALAHFRDNELSANIAAAANADEESESAVHARLINGFFTVLALCHTALTAIDPETGAIQYKAQSPDEAALVQAAADVGFVFRGRDKDELTLQTPFATTYEKYTLLNILEFNSARKRMSVIVRKLGDEEGEEEGGRVFLLTKGADNVIFERLEPCNEEFKHKTEKHLDEFASEGLRTLTLAYKVLPEDYYEEWNQRYQDAVVSLENREEKIDVLYEEIETGLRLLGATAIEDRLQDGVPETIEDLKRAGIKVWVATGDKVETAIAIGHSTNLIGREDNIIIIRGGSDGKPIYNQMYSAVETFFPLSGILDEEGVFLEEDDRHLSPMQNGYPLQRVNTGMSDLVGQHNGERPGGFVLVIDGAALTVALNDERHKHLLLRLSMQCEGVICCRVSPLQKALIVKLVKDGLGAMTLAIGDGANDVSMIQAADVGVGISGEEGLQAANSSDYAIAQFRFLKRLILVHGHWSYARNGNMIINFFYKNIICIGVLWWFQIYCAWSSAYVFEYTYLLWWNSFFTIAPVIAIGIFDRHADDHALMALPELYEHSRKGEYFGLRLFGIYMFDGLVQSVFIFFLIFYAYATTTTARTDGYAVYQYEFATVMAIAAVLAANLFNGLNTYAWTGWVFFAVAVGPVLVLAYTGIYSAITPGWFSTPVFGNDHYLWRSAYFWFGIILTVVLALLPRFLWKAYMHGFRPSDLDKIRYLHKYEPDHDFTKDRPSGPVSVRPSLKRKPTSARRPYSNVFAAGSRTDMSTGLQSPNRGFDFATEENGVALQRIQTNLSEQQSRKRVSFRRPRRTGTVLPTFSLPRSLRRKKQPPSRLREVADSPESSYSRP</sequence>
<feature type="region of interest" description="Disordered" evidence="18">
    <location>
        <begin position="195"/>
        <end position="235"/>
    </location>
</feature>
<dbReference type="EMBL" id="KE504160">
    <property type="protein sequence ID" value="EPS98966.1"/>
    <property type="molecule type" value="Genomic_DNA"/>
</dbReference>
<keyword evidence="7 15" id="KW-0067">ATP-binding</keyword>
<dbReference type="Proteomes" id="UP000015241">
    <property type="component" value="Unassembled WGS sequence"/>
</dbReference>
<feature type="compositionally biased region" description="Acidic residues" evidence="18">
    <location>
        <begin position="219"/>
        <end position="233"/>
    </location>
</feature>
<evidence type="ECO:0000256" key="5">
    <source>
        <dbReference type="ARBA" id="ARBA00022723"/>
    </source>
</evidence>
<feature type="binding site" evidence="16">
    <location>
        <position position="542"/>
    </location>
    <ligand>
        <name>Mg(2+)</name>
        <dbReference type="ChEBI" id="CHEBI:18420"/>
    </ligand>
</feature>
<dbReference type="FunFam" id="3.40.1110.10:FF:000087">
    <property type="entry name" value="Phospholipid-transporting ATPase"/>
    <property type="match status" value="1"/>
</dbReference>
<dbReference type="HOGENOM" id="CLU_000846_5_2_1"/>
<dbReference type="InterPro" id="IPR018303">
    <property type="entry name" value="ATPase_P-typ_P_site"/>
</dbReference>
<feature type="binding site" evidence="15">
    <location>
        <position position="882"/>
    </location>
    <ligand>
        <name>ATP</name>
        <dbReference type="ChEBI" id="CHEBI:30616"/>
    </ligand>
</feature>
<evidence type="ECO:0000256" key="1">
    <source>
        <dbReference type="ARBA" id="ARBA00004141"/>
    </source>
</evidence>
<evidence type="ECO:0000256" key="18">
    <source>
        <dbReference type="SAM" id="MobiDB-lite"/>
    </source>
</evidence>
<dbReference type="Pfam" id="PF13246">
    <property type="entry name" value="Cation_ATPase"/>
    <property type="match status" value="1"/>
</dbReference>
<keyword evidence="11 17" id="KW-0472">Membrane</keyword>
<feature type="transmembrane region" description="Helical" evidence="17">
    <location>
        <begin position="1248"/>
        <end position="1269"/>
    </location>
</feature>
<evidence type="ECO:0000313" key="21">
    <source>
        <dbReference type="EMBL" id="EPS98966.1"/>
    </source>
</evidence>
<feature type="binding site" evidence="15">
    <location>
        <position position="881"/>
    </location>
    <ligand>
        <name>ATP</name>
        <dbReference type="ChEBI" id="CHEBI:30616"/>
    </ligand>
</feature>
<comment type="subcellular location">
    <subcellularLocation>
        <location evidence="1 17">Membrane</location>
        <topology evidence="1 17">Multi-pass membrane protein</topology>
    </subcellularLocation>
</comment>
<feature type="transmembrane region" description="Helical" evidence="17">
    <location>
        <begin position="1181"/>
        <end position="1204"/>
    </location>
</feature>
<dbReference type="Gene3D" id="3.40.1110.10">
    <property type="entry name" value="Calcium-transporting ATPase, cytoplasmic domain N"/>
    <property type="match status" value="1"/>
</dbReference>
<feature type="transmembrane region" description="Helical" evidence="17">
    <location>
        <begin position="106"/>
        <end position="124"/>
    </location>
</feature>
<keyword evidence="6 15" id="KW-0547">Nucleotide-binding</keyword>
<feature type="domain" description="P-type ATPase N-terminal" evidence="19">
    <location>
        <begin position="60"/>
        <end position="110"/>
    </location>
</feature>
<protein>
    <recommendedName>
        <fullName evidence="17">Phospholipid-transporting ATPase</fullName>
        <ecNumber evidence="17">7.6.2.1</ecNumber>
    </recommendedName>
</protein>
<feature type="binding site" evidence="16">
    <location>
        <position position="1045"/>
    </location>
    <ligand>
        <name>Mg(2+)</name>
        <dbReference type="ChEBI" id="CHEBI:18420"/>
    </ligand>
</feature>
<dbReference type="SUPFAM" id="SSF81660">
    <property type="entry name" value="Metal cation-transporting ATPase, ATP-binding domain N"/>
    <property type="match status" value="1"/>
</dbReference>
<evidence type="ECO:0000256" key="13">
    <source>
        <dbReference type="ARBA" id="ARBA00049128"/>
    </source>
</evidence>
<dbReference type="InterPro" id="IPR001757">
    <property type="entry name" value="P_typ_ATPase"/>
</dbReference>
<evidence type="ECO:0000256" key="8">
    <source>
        <dbReference type="ARBA" id="ARBA00022842"/>
    </source>
</evidence>
<feature type="binding site" evidence="15">
    <location>
        <position position="736"/>
    </location>
    <ligand>
        <name>ATP</name>
        <dbReference type="ChEBI" id="CHEBI:30616"/>
    </ligand>
</feature>
<dbReference type="SUPFAM" id="SSF56784">
    <property type="entry name" value="HAD-like"/>
    <property type="match status" value="1"/>
</dbReference>
<feature type="compositionally biased region" description="Basic and acidic residues" evidence="18">
    <location>
        <begin position="563"/>
        <end position="576"/>
    </location>
</feature>
<dbReference type="NCBIfam" id="TIGR01652">
    <property type="entry name" value="ATPase-Plipid"/>
    <property type="match status" value="1"/>
</dbReference>
<evidence type="ECO:0000256" key="15">
    <source>
        <dbReference type="PIRSR" id="PIRSR606539-2"/>
    </source>
</evidence>
<keyword evidence="4 17" id="KW-0812">Transmembrane</keyword>
<feature type="transmembrane region" description="Helical" evidence="17">
    <location>
        <begin position="472"/>
        <end position="494"/>
    </location>
</feature>
<dbReference type="GO" id="GO:0005524">
    <property type="term" value="F:ATP binding"/>
    <property type="evidence" value="ECO:0007669"/>
    <property type="project" value="UniProtKB-UniRule"/>
</dbReference>
<feature type="region of interest" description="Disordered" evidence="18">
    <location>
        <begin position="1335"/>
        <end position="1363"/>
    </location>
</feature>
<feature type="binding site" evidence="15">
    <location>
        <position position="540"/>
    </location>
    <ligand>
        <name>ATP</name>
        <dbReference type="ChEBI" id="CHEBI:30616"/>
    </ligand>
</feature>
<feature type="binding site" evidence="15">
    <location>
        <position position="1015"/>
    </location>
    <ligand>
        <name>ATP</name>
        <dbReference type="ChEBI" id="CHEBI:30616"/>
    </ligand>
</feature>
<dbReference type="Pfam" id="PF16212">
    <property type="entry name" value="PhoLip_ATPase_C"/>
    <property type="match status" value="1"/>
</dbReference>
<evidence type="ECO:0000256" key="12">
    <source>
        <dbReference type="ARBA" id="ARBA00034036"/>
    </source>
</evidence>
<evidence type="ECO:0000256" key="6">
    <source>
        <dbReference type="ARBA" id="ARBA00022741"/>
    </source>
</evidence>
<reference evidence="21 22" key="1">
    <citation type="journal article" date="2012" name="Science">
        <title>The Paleozoic origin of enzymatic lignin decomposition reconstructed from 31 fungal genomes.</title>
        <authorList>
            <person name="Floudas D."/>
            <person name="Binder M."/>
            <person name="Riley R."/>
            <person name="Barry K."/>
            <person name="Blanchette R.A."/>
            <person name="Henrissat B."/>
            <person name="Martinez A.T."/>
            <person name="Otillar R."/>
            <person name="Spatafora J.W."/>
            <person name="Yadav J.S."/>
            <person name="Aerts A."/>
            <person name="Benoit I."/>
            <person name="Boyd A."/>
            <person name="Carlson A."/>
            <person name="Copeland A."/>
            <person name="Coutinho P.M."/>
            <person name="de Vries R.P."/>
            <person name="Ferreira P."/>
            <person name="Findley K."/>
            <person name="Foster B."/>
            <person name="Gaskell J."/>
            <person name="Glotzer D."/>
            <person name="Gorecki P."/>
            <person name="Heitman J."/>
            <person name="Hesse C."/>
            <person name="Hori C."/>
            <person name="Igarashi K."/>
            <person name="Jurgens J.A."/>
            <person name="Kallen N."/>
            <person name="Kersten P."/>
            <person name="Kohler A."/>
            <person name="Kuees U."/>
            <person name="Kumar T.K.A."/>
            <person name="Kuo A."/>
            <person name="LaButti K."/>
            <person name="Larrondo L.F."/>
            <person name="Lindquist E."/>
            <person name="Ling A."/>
            <person name="Lombard V."/>
            <person name="Lucas S."/>
            <person name="Lundell T."/>
            <person name="Martin R."/>
            <person name="McLaughlin D.J."/>
            <person name="Morgenstern I."/>
            <person name="Morin E."/>
            <person name="Murat C."/>
            <person name="Nagy L.G."/>
            <person name="Nolan M."/>
            <person name="Ohm R.A."/>
            <person name="Patyshakuliyeva A."/>
            <person name="Rokas A."/>
            <person name="Ruiz-Duenas F.J."/>
            <person name="Sabat G."/>
            <person name="Salamov A."/>
            <person name="Samejima M."/>
            <person name="Schmutz J."/>
            <person name="Slot J.C."/>
            <person name="St John F."/>
            <person name="Stenlid J."/>
            <person name="Sun H."/>
            <person name="Sun S."/>
            <person name="Syed K."/>
            <person name="Tsang A."/>
            <person name="Wiebenga A."/>
            <person name="Young D."/>
            <person name="Pisabarro A."/>
            <person name="Eastwood D.C."/>
            <person name="Martin F."/>
            <person name="Cullen D."/>
            <person name="Grigoriev I.V."/>
            <person name="Hibbett D.S."/>
        </authorList>
    </citation>
    <scope>NUCLEOTIDE SEQUENCE</scope>
    <source>
        <strain evidence="22">FP-58527</strain>
    </source>
</reference>
<feature type="transmembrane region" description="Helical" evidence="17">
    <location>
        <begin position="1134"/>
        <end position="1151"/>
    </location>
</feature>
<feature type="domain" description="P-type ATPase C-terminal" evidence="20">
    <location>
        <begin position="1067"/>
        <end position="1319"/>
    </location>
</feature>
<dbReference type="GO" id="GO:0000287">
    <property type="term" value="F:magnesium ion binding"/>
    <property type="evidence" value="ECO:0007669"/>
    <property type="project" value="UniProtKB-UniRule"/>
</dbReference>
<dbReference type="InterPro" id="IPR036412">
    <property type="entry name" value="HAD-like_sf"/>
</dbReference>
<feature type="binding site" evidence="15">
    <location>
        <position position="542"/>
    </location>
    <ligand>
        <name>ATP</name>
        <dbReference type="ChEBI" id="CHEBI:30616"/>
    </ligand>
</feature>
<feature type="binding site" evidence="15">
    <location>
        <position position="693"/>
    </location>
    <ligand>
        <name>ATP</name>
        <dbReference type="ChEBI" id="CHEBI:30616"/>
    </ligand>
</feature>
<dbReference type="InterPro" id="IPR008250">
    <property type="entry name" value="ATPase_P-typ_transduc_dom_A_sf"/>
</dbReference>
<feature type="transmembrane region" description="Helical" evidence="17">
    <location>
        <begin position="1216"/>
        <end position="1236"/>
    </location>
</feature>
<dbReference type="Gene3D" id="2.70.150.10">
    <property type="entry name" value="Calcium-transporting ATPase, cytoplasmic transduction domain A"/>
    <property type="match status" value="1"/>
</dbReference>
<dbReference type="OrthoDB" id="377733at2759"/>
<evidence type="ECO:0000259" key="19">
    <source>
        <dbReference type="Pfam" id="PF16209"/>
    </source>
</evidence>
<evidence type="ECO:0000256" key="17">
    <source>
        <dbReference type="RuleBase" id="RU362033"/>
    </source>
</evidence>
<dbReference type="NCBIfam" id="TIGR01494">
    <property type="entry name" value="ATPase_P-type"/>
    <property type="match status" value="1"/>
</dbReference>
<keyword evidence="22" id="KW-1185">Reference proteome</keyword>
<dbReference type="SFLD" id="SFLDF00027">
    <property type="entry name" value="p-type_atpase"/>
    <property type="match status" value="1"/>
</dbReference>
<feature type="transmembrane region" description="Helical" evidence="17">
    <location>
        <begin position="424"/>
        <end position="445"/>
    </location>
</feature>
<keyword evidence="5 16" id="KW-0479">Metal-binding</keyword>
<dbReference type="Gene3D" id="3.40.50.1000">
    <property type="entry name" value="HAD superfamily/HAD-like"/>
    <property type="match status" value="1"/>
</dbReference>
<feature type="binding site" evidence="16">
    <location>
        <position position="1041"/>
    </location>
    <ligand>
        <name>Mg(2+)</name>
        <dbReference type="ChEBI" id="CHEBI:18420"/>
    </ligand>
</feature>
<evidence type="ECO:0000313" key="22">
    <source>
        <dbReference type="Proteomes" id="UP000015241"/>
    </source>
</evidence>
<accession>S8E1A2</accession>
<dbReference type="InterPro" id="IPR006539">
    <property type="entry name" value="P-type_ATPase_IV"/>
</dbReference>
<keyword evidence="9 17" id="KW-1278">Translocase</keyword>
<feature type="region of interest" description="Disordered" evidence="18">
    <location>
        <begin position="563"/>
        <end position="612"/>
    </location>
</feature>
<dbReference type="CDD" id="cd02073">
    <property type="entry name" value="P-type_ATPase_APLT_Dnf-like"/>
    <property type="match status" value="1"/>
</dbReference>
<feature type="compositionally biased region" description="Basic residues" evidence="18">
    <location>
        <begin position="1409"/>
        <end position="1419"/>
    </location>
</feature>
<feature type="binding site" evidence="15">
    <location>
        <position position="541"/>
    </location>
    <ligand>
        <name>ATP</name>
        <dbReference type="ChEBI" id="CHEBI:30616"/>
    </ligand>
</feature>
<evidence type="ECO:0000256" key="10">
    <source>
        <dbReference type="ARBA" id="ARBA00022989"/>
    </source>
</evidence>
<dbReference type="SUPFAM" id="SSF81665">
    <property type="entry name" value="Calcium ATPase, transmembrane domain M"/>
    <property type="match status" value="1"/>
</dbReference>
<dbReference type="GO" id="GO:0140326">
    <property type="term" value="F:ATPase-coupled intramembrane lipid transporter activity"/>
    <property type="evidence" value="ECO:0007669"/>
    <property type="project" value="UniProtKB-EC"/>
</dbReference>
<keyword evidence="8 16" id="KW-0460">Magnesium</keyword>